<feature type="domain" description="Major facilitator superfamily (MFS) profile" evidence="7">
    <location>
        <begin position="7"/>
        <end position="376"/>
    </location>
</feature>
<feature type="transmembrane region" description="Helical" evidence="5">
    <location>
        <begin position="42"/>
        <end position="61"/>
    </location>
</feature>
<dbReference type="InterPro" id="IPR011701">
    <property type="entry name" value="MFS"/>
</dbReference>
<dbReference type="PANTHER" id="PTHR23514:SF13">
    <property type="entry name" value="INNER MEMBRANE PROTEIN YBJJ"/>
    <property type="match status" value="1"/>
</dbReference>
<dbReference type="SUPFAM" id="SSF103473">
    <property type="entry name" value="MFS general substrate transporter"/>
    <property type="match status" value="1"/>
</dbReference>
<evidence type="ECO:0000313" key="9">
    <source>
        <dbReference type="Proteomes" id="UP000316614"/>
    </source>
</evidence>
<feature type="transmembrane region" description="Helical" evidence="5">
    <location>
        <begin position="295"/>
        <end position="314"/>
    </location>
</feature>
<feature type="chain" id="PRO_5021967285" evidence="6">
    <location>
        <begin position="27"/>
        <end position="393"/>
    </location>
</feature>
<comment type="subcellular location">
    <subcellularLocation>
        <location evidence="1">Membrane</location>
        <topology evidence="1">Multi-pass membrane protein</topology>
    </subcellularLocation>
</comment>
<dbReference type="InterPro" id="IPR051788">
    <property type="entry name" value="MFS_Transporter"/>
</dbReference>
<protein>
    <submittedName>
        <fullName evidence="8">MFS transporter</fullName>
    </submittedName>
</protein>
<feature type="transmembrane region" description="Helical" evidence="5">
    <location>
        <begin position="161"/>
        <end position="181"/>
    </location>
</feature>
<keyword evidence="4 5" id="KW-0472">Membrane</keyword>
<name>A0A514CI69_9BACT</name>
<dbReference type="InterPro" id="IPR020846">
    <property type="entry name" value="MFS_dom"/>
</dbReference>
<evidence type="ECO:0000256" key="4">
    <source>
        <dbReference type="ARBA" id="ARBA00023136"/>
    </source>
</evidence>
<evidence type="ECO:0000256" key="3">
    <source>
        <dbReference type="ARBA" id="ARBA00022989"/>
    </source>
</evidence>
<evidence type="ECO:0000256" key="6">
    <source>
        <dbReference type="SAM" id="SignalP"/>
    </source>
</evidence>
<feature type="transmembrane region" description="Helical" evidence="5">
    <location>
        <begin position="73"/>
        <end position="91"/>
    </location>
</feature>
<feature type="transmembrane region" description="Helical" evidence="5">
    <location>
        <begin position="237"/>
        <end position="255"/>
    </location>
</feature>
<dbReference type="InterPro" id="IPR036259">
    <property type="entry name" value="MFS_trans_sf"/>
</dbReference>
<evidence type="ECO:0000256" key="1">
    <source>
        <dbReference type="ARBA" id="ARBA00004141"/>
    </source>
</evidence>
<keyword evidence="3 5" id="KW-1133">Transmembrane helix</keyword>
<evidence type="ECO:0000256" key="2">
    <source>
        <dbReference type="ARBA" id="ARBA00022692"/>
    </source>
</evidence>
<gene>
    <name evidence="8" type="ORF">FKX85_10830</name>
</gene>
<feature type="signal peptide" evidence="6">
    <location>
        <begin position="1"/>
        <end position="26"/>
    </location>
</feature>
<dbReference type="CDD" id="cd17393">
    <property type="entry name" value="MFS_MosC_like"/>
    <property type="match status" value="1"/>
</dbReference>
<feature type="transmembrane region" description="Helical" evidence="5">
    <location>
        <begin position="326"/>
        <end position="347"/>
    </location>
</feature>
<evidence type="ECO:0000313" key="8">
    <source>
        <dbReference type="EMBL" id="QDH79505.1"/>
    </source>
</evidence>
<proteinExistence type="predicted"/>
<dbReference type="EMBL" id="CP041253">
    <property type="protein sequence ID" value="QDH79505.1"/>
    <property type="molecule type" value="Genomic_DNA"/>
</dbReference>
<feature type="transmembrane region" description="Helical" evidence="5">
    <location>
        <begin position="97"/>
        <end position="115"/>
    </location>
</feature>
<reference evidence="8 9" key="1">
    <citation type="submission" date="2019-06" db="EMBL/GenBank/DDBJ databases">
        <title>Echinicola alkalisoli sp. nov. isolated from saline soil.</title>
        <authorList>
            <person name="Sun J.-Q."/>
            <person name="Xu L."/>
        </authorList>
    </citation>
    <scope>NUCLEOTIDE SEQUENCE [LARGE SCALE GENOMIC DNA]</scope>
    <source>
        <strain evidence="8 9">LN3S3</strain>
    </source>
</reference>
<dbReference type="Pfam" id="PF07690">
    <property type="entry name" value="MFS_1"/>
    <property type="match status" value="1"/>
</dbReference>
<keyword evidence="6" id="KW-0732">Signal</keyword>
<evidence type="ECO:0000256" key="5">
    <source>
        <dbReference type="SAM" id="Phobius"/>
    </source>
</evidence>
<feature type="transmembrane region" description="Helical" evidence="5">
    <location>
        <begin position="136"/>
        <end position="155"/>
    </location>
</feature>
<dbReference type="Proteomes" id="UP000316614">
    <property type="component" value="Chromosome"/>
</dbReference>
<accession>A0A514CI69</accession>
<keyword evidence="9" id="KW-1185">Reference proteome</keyword>
<dbReference type="Gene3D" id="1.20.1250.20">
    <property type="entry name" value="MFS general substrate transporter like domains"/>
    <property type="match status" value="1"/>
</dbReference>
<dbReference type="AlphaFoldDB" id="A0A514CI69"/>
<organism evidence="8 9">
    <name type="scientific">Echinicola soli</name>
    <dbReference type="NCBI Taxonomy" id="2591634"/>
    <lineage>
        <taxon>Bacteria</taxon>
        <taxon>Pseudomonadati</taxon>
        <taxon>Bacteroidota</taxon>
        <taxon>Cytophagia</taxon>
        <taxon>Cytophagales</taxon>
        <taxon>Cyclobacteriaceae</taxon>
        <taxon>Echinicola</taxon>
    </lineage>
</organism>
<evidence type="ECO:0000259" key="7">
    <source>
        <dbReference type="PROSITE" id="PS50850"/>
    </source>
</evidence>
<feature type="transmembrane region" description="Helical" evidence="5">
    <location>
        <begin position="201"/>
        <end position="225"/>
    </location>
</feature>
<feature type="transmembrane region" description="Helical" evidence="5">
    <location>
        <begin position="353"/>
        <end position="373"/>
    </location>
</feature>
<dbReference type="GO" id="GO:0022857">
    <property type="term" value="F:transmembrane transporter activity"/>
    <property type="evidence" value="ECO:0007669"/>
    <property type="project" value="InterPro"/>
</dbReference>
<keyword evidence="2 5" id="KW-0812">Transmembrane</keyword>
<dbReference type="PANTHER" id="PTHR23514">
    <property type="entry name" value="BYPASS OF STOP CODON PROTEIN 6"/>
    <property type="match status" value="1"/>
</dbReference>
<dbReference type="GO" id="GO:0016020">
    <property type="term" value="C:membrane"/>
    <property type="evidence" value="ECO:0007669"/>
    <property type="project" value="UniProtKB-SubCell"/>
</dbReference>
<dbReference type="PROSITE" id="PS50850">
    <property type="entry name" value="MFS"/>
    <property type="match status" value="1"/>
</dbReference>
<feature type="transmembrane region" description="Helical" evidence="5">
    <location>
        <begin position="267"/>
        <end position="289"/>
    </location>
</feature>
<dbReference type="RefSeq" id="WP_141614749.1">
    <property type="nucleotide sequence ID" value="NZ_CP041253.1"/>
</dbReference>
<dbReference type="OrthoDB" id="9809599at2"/>
<dbReference type="KEGG" id="echi:FKX85_10830"/>
<sequence>MKLIRKRRIALSGLFFLAGLSFASWASRIPDFQQLFDLSEGQLGTLLLGMPLGSLIALPLAGWAVDKYGSRKVIVMGSLLYAFSLLSLGFTGSVIQLGVAVVIFGIMGNIMNISLNTQALLVEDGYNRSILASFHGLWSLAGFAGAGIGALMIKLDWAPVYHYWVVAGIMLLILVASFNLLFKEEKRAGGGGLMLKKPDALLLRIGLVGFFGMMCEGCMFDWSGVYLKKVVVASPDLVPLGYVTFMAAMASGRFFSDALANRWSKIVMLRISGTLICLGLLIAVAYPVFWTAVTGFLLVGFGTASVIPLSYSIAGRSKMYSPSISLALVSTISFFGFLLGPPIIGFIAELFDLQVSFAVIAMMGMCISLLVSVKTHIFDNHKVPANKKVAAKG</sequence>